<dbReference type="Proteomes" id="UP001214576">
    <property type="component" value="Unassembled WGS sequence"/>
</dbReference>
<feature type="transmembrane region" description="Helical" evidence="1">
    <location>
        <begin position="85"/>
        <end position="103"/>
    </location>
</feature>
<evidence type="ECO:0000313" key="2">
    <source>
        <dbReference type="EMBL" id="KAI4548451.1"/>
    </source>
</evidence>
<keyword evidence="1" id="KW-0812">Transmembrane</keyword>
<reference evidence="2" key="1">
    <citation type="submission" date="2022-03" db="EMBL/GenBank/DDBJ databases">
        <title>Genomic analyses of argali, domestic sheep and their hybrids provide insights into chromosomal evolution, heterosis and genetic basis of agronomic traits.</title>
        <authorList>
            <person name="Li M."/>
        </authorList>
    </citation>
    <scope>NUCLEOTIDE SEQUENCE</scope>
    <source>
        <strain evidence="2">CAU-MHL-2022a</strain>
        <tissue evidence="2">Skin</tissue>
    </source>
</reference>
<keyword evidence="1" id="KW-1133">Transmembrane helix</keyword>
<feature type="transmembrane region" description="Helical" evidence="1">
    <location>
        <begin position="115"/>
        <end position="134"/>
    </location>
</feature>
<proteinExistence type="predicted"/>
<keyword evidence="1" id="KW-0472">Membrane</keyword>
<organism evidence="2 3">
    <name type="scientific">Ovis ammon polii</name>
    <dbReference type="NCBI Taxonomy" id="230172"/>
    <lineage>
        <taxon>Eukaryota</taxon>
        <taxon>Metazoa</taxon>
        <taxon>Chordata</taxon>
        <taxon>Craniata</taxon>
        <taxon>Vertebrata</taxon>
        <taxon>Euteleostomi</taxon>
        <taxon>Mammalia</taxon>
        <taxon>Eutheria</taxon>
        <taxon>Laurasiatheria</taxon>
        <taxon>Artiodactyla</taxon>
        <taxon>Ruminantia</taxon>
        <taxon>Pecora</taxon>
        <taxon>Bovidae</taxon>
        <taxon>Caprinae</taxon>
        <taxon>Ovis</taxon>
    </lineage>
</organism>
<dbReference type="AlphaFoldDB" id="A0AAD4ULW7"/>
<comment type="caution">
    <text evidence="2">The sequence shown here is derived from an EMBL/GenBank/DDBJ whole genome shotgun (WGS) entry which is preliminary data.</text>
</comment>
<keyword evidence="3" id="KW-1185">Reference proteome</keyword>
<evidence type="ECO:0000313" key="3">
    <source>
        <dbReference type="Proteomes" id="UP001214576"/>
    </source>
</evidence>
<evidence type="ECO:0000256" key="1">
    <source>
        <dbReference type="SAM" id="Phobius"/>
    </source>
</evidence>
<protein>
    <submittedName>
        <fullName evidence="2">Uncharacterized protein</fullName>
    </submittedName>
</protein>
<name>A0AAD4ULW7_OVIAM</name>
<sequence length="187" mass="21603">MNSRFSRVQLFATPWTVAHQAPLSMRFSRQEYWSNLISEVMKVKQTTINLYNKRYDRKHPNLPRENVLLSESPKCKRSDVNTSRLNSFFLLVSALLSLVQWFACIRDISVKRDVLHIHLPLCHLVLLAYGLGCIPTFKVLVKEKESAENWLAAQTMENRKYPGSLSSYAHMDASSVLTVHWIKVPTL</sequence>
<gene>
    <name evidence="2" type="ORF">MG293_000781</name>
</gene>
<dbReference type="EMBL" id="JAKZEL010000001">
    <property type="protein sequence ID" value="KAI4548451.1"/>
    <property type="molecule type" value="Genomic_DNA"/>
</dbReference>
<accession>A0AAD4ULW7</accession>